<dbReference type="AlphaFoldDB" id="A0A2V2UGH4"/>
<proteinExistence type="predicted"/>
<organism evidence="1 2">
    <name type="scientific">Trypanosoma cruzi</name>
    <dbReference type="NCBI Taxonomy" id="5693"/>
    <lineage>
        <taxon>Eukaryota</taxon>
        <taxon>Discoba</taxon>
        <taxon>Euglenozoa</taxon>
        <taxon>Kinetoplastea</taxon>
        <taxon>Metakinetoplastina</taxon>
        <taxon>Trypanosomatida</taxon>
        <taxon>Trypanosomatidae</taxon>
        <taxon>Trypanosoma</taxon>
        <taxon>Schizotrypanum</taxon>
    </lineage>
</organism>
<name>A0A2V2UGH4_TRYCR</name>
<evidence type="ECO:0000313" key="2">
    <source>
        <dbReference type="Proteomes" id="UP000246121"/>
    </source>
</evidence>
<accession>A0A2V2UGH4</accession>
<dbReference type="EMBL" id="PRFA01000396">
    <property type="protein sequence ID" value="PWU83090.1"/>
    <property type="molecule type" value="Genomic_DNA"/>
</dbReference>
<dbReference type="VEuPathDB" id="TriTrypDB:C4B63_396g11"/>
<gene>
    <name evidence="1" type="ORF">C4B63_396g11</name>
</gene>
<dbReference type="VEuPathDB" id="TriTrypDB:TcBrA4_0060910"/>
<evidence type="ECO:0000313" key="1">
    <source>
        <dbReference type="EMBL" id="PWU83090.1"/>
    </source>
</evidence>
<dbReference type="VEuPathDB" id="TriTrypDB:TcCLB.506147.50"/>
<comment type="caution">
    <text evidence="1">The sequence shown here is derived from an EMBL/GenBank/DDBJ whole genome shotgun (WGS) entry which is preliminary data.</text>
</comment>
<dbReference type="VEuPathDB" id="TriTrypDB:TcCL_ESM08997"/>
<reference evidence="1 2" key="1">
    <citation type="journal article" date="2018" name="Microb. Genom.">
        <title>Expanding an expanded genome: long-read sequencing of Trypanosoma cruzi.</title>
        <authorList>
            <person name="Berna L."/>
            <person name="Rodriguez M."/>
            <person name="Chiribao M.L."/>
            <person name="Parodi-Talice A."/>
            <person name="Pita S."/>
            <person name="Rijo G."/>
            <person name="Alvarez-Valin F."/>
            <person name="Robello C."/>
        </authorList>
    </citation>
    <scope>NUCLEOTIDE SEQUENCE [LARGE SCALE GENOMIC DNA]</scope>
    <source>
        <strain evidence="1 2">Dm28c</strain>
    </source>
</reference>
<protein>
    <submittedName>
        <fullName evidence="1">Uncharacterized protein</fullName>
    </submittedName>
</protein>
<dbReference type="VEuPathDB" id="TriTrypDB:TCDM_00053"/>
<dbReference type="VEuPathDB" id="TriTrypDB:TcYC6_0070660"/>
<sequence length="264" mass="29396">MSWSTRCFYGPLHEVADPLVLRRVMMRFWSPFCRGLVGPDLHTYDFKKVFDSIRTSDSDFTCQVNGRVGNARLIEDFFLFVLCGFDFVDVKLEKSSTADVASDPCNFRGTYTLAHTRPFLGWIPPRAAHSLGTAATENKPDVCKDKNVDASGSAEQTSEEKLMISSTRLSVERQTRLLKVSFSARMEGSESGISHIILRSPVIDVIMGSHDCPATLQSCLKNEEAIKAVVTLRRANVRPELITDKTLLEITAKKESWASALGIL</sequence>
<dbReference type="VEuPathDB" id="TriTrypDB:Tc_MARK_4361"/>
<dbReference type="VEuPathDB" id="TriTrypDB:C3747_1g218"/>
<dbReference type="VEuPathDB" id="TriTrypDB:TCSYLVIO_005736"/>
<dbReference type="VEuPathDB" id="TriTrypDB:TcCLB.508461.40"/>
<dbReference type="VEuPathDB" id="TriTrypDB:BCY84_14380"/>
<dbReference type="VEuPathDB" id="TriTrypDB:ECC02_005885"/>
<dbReference type="Proteomes" id="UP000246121">
    <property type="component" value="Unassembled WGS sequence"/>
</dbReference>
<dbReference type="VEuPathDB" id="TriTrypDB:TcG_04676"/>